<dbReference type="STRING" id="288705.RSal33209_1436"/>
<dbReference type="AlphaFoldDB" id="A9WNB6"/>
<gene>
    <name evidence="6" type="ordered locus">RSal33209_1436</name>
</gene>
<dbReference type="InterPro" id="IPR050834">
    <property type="entry name" value="Glycosyltransf_2"/>
</dbReference>
<evidence type="ECO:0000256" key="2">
    <source>
        <dbReference type="ARBA" id="ARBA00022676"/>
    </source>
</evidence>
<dbReference type="SUPFAM" id="SSF53448">
    <property type="entry name" value="Nucleotide-diphospho-sugar transferases"/>
    <property type="match status" value="2"/>
</dbReference>
<dbReference type="InterPro" id="IPR001173">
    <property type="entry name" value="Glyco_trans_2-like"/>
</dbReference>
<accession>A9WNB6</accession>
<dbReference type="eggNOG" id="COG1216">
    <property type="taxonomic scope" value="Bacteria"/>
</dbReference>
<evidence type="ECO:0000256" key="3">
    <source>
        <dbReference type="ARBA" id="ARBA00022679"/>
    </source>
</evidence>
<keyword evidence="3 6" id="KW-0808">Transferase</keyword>
<dbReference type="CAZy" id="GT2">
    <property type="family name" value="Glycosyltransferase Family 2"/>
</dbReference>
<feature type="domain" description="Glycosyltransferase 2-like" evidence="5">
    <location>
        <begin position="329"/>
        <end position="456"/>
    </location>
</feature>
<evidence type="ECO:0000313" key="7">
    <source>
        <dbReference type="Proteomes" id="UP000002007"/>
    </source>
</evidence>
<evidence type="ECO:0000256" key="1">
    <source>
        <dbReference type="ARBA" id="ARBA00006739"/>
    </source>
</evidence>
<dbReference type="Proteomes" id="UP000002007">
    <property type="component" value="Chromosome"/>
</dbReference>
<dbReference type="HOGENOM" id="CLU_456995_0_0_11"/>
<reference evidence="7" key="1">
    <citation type="journal article" date="2008" name="J. Bacteriol.">
        <title>Genome sequence of the fish pathogen Renibacterium salmoninarum suggests reductive evolution away from an environmental Arthrobacter ancestor.</title>
        <authorList>
            <person name="Wiens G.D."/>
            <person name="Rockey D.D."/>
            <person name="Wu Z."/>
            <person name="Chang J."/>
            <person name="Levy R."/>
            <person name="Crane S."/>
            <person name="Chen D.S."/>
            <person name="Capri G.R."/>
            <person name="Burnett J.R."/>
            <person name="Sudheesh P.S."/>
            <person name="Schipma M.J."/>
            <person name="Burd H."/>
            <person name="Bhattacharyya A."/>
            <person name="Rhodes L.D."/>
            <person name="Kaul R."/>
            <person name="Strom M.S."/>
        </authorList>
    </citation>
    <scope>NUCLEOTIDE SEQUENCE [LARGE SCALE GENOMIC DNA]</scope>
    <source>
        <strain evidence="7">ATCC 33209 / DSM 20767 / JCM 11484 / NBRC 15589 / NCIMB 2235</strain>
    </source>
</reference>
<proteinExistence type="inferred from homology"/>
<dbReference type="GO" id="GO:0016757">
    <property type="term" value="F:glycosyltransferase activity"/>
    <property type="evidence" value="ECO:0007669"/>
    <property type="project" value="UniProtKB-KW"/>
</dbReference>
<dbReference type="PANTHER" id="PTHR43685">
    <property type="entry name" value="GLYCOSYLTRANSFERASE"/>
    <property type="match status" value="1"/>
</dbReference>
<evidence type="ECO:0000313" key="6">
    <source>
        <dbReference type="EMBL" id="ABY23172.1"/>
    </source>
</evidence>
<dbReference type="KEGG" id="rsa:RSal33209_1436"/>
<name>A9WNB6_RENSM</name>
<comment type="similarity">
    <text evidence="1">Belongs to the glycosyltransferase 2 family.</text>
</comment>
<feature type="region of interest" description="Disordered" evidence="4">
    <location>
        <begin position="138"/>
        <end position="160"/>
    </location>
</feature>
<dbReference type="EMBL" id="CP000910">
    <property type="protein sequence ID" value="ABY23172.1"/>
    <property type="molecule type" value="Genomic_DNA"/>
</dbReference>
<evidence type="ECO:0000259" key="5">
    <source>
        <dbReference type="Pfam" id="PF00535"/>
    </source>
</evidence>
<keyword evidence="7" id="KW-1185">Reference proteome</keyword>
<dbReference type="Gene3D" id="3.90.550.10">
    <property type="entry name" value="Spore Coat Polysaccharide Biosynthesis Protein SpsA, Chain A"/>
    <property type="match status" value="1"/>
</dbReference>
<evidence type="ECO:0000256" key="4">
    <source>
        <dbReference type="SAM" id="MobiDB-lite"/>
    </source>
</evidence>
<dbReference type="Pfam" id="PF00535">
    <property type="entry name" value="Glycos_transf_2"/>
    <property type="match status" value="2"/>
</dbReference>
<organism evidence="6 7">
    <name type="scientific">Renibacterium salmoninarum (strain ATCC 33209 / DSM 20767 / JCM 11484 / NBRC 15589 / NCIMB 2235)</name>
    <dbReference type="NCBI Taxonomy" id="288705"/>
    <lineage>
        <taxon>Bacteria</taxon>
        <taxon>Bacillati</taxon>
        <taxon>Actinomycetota</taxon>
        <taxon>Actinomycetes</taxon>
        <taxon>Micrococcales</taxon>
        <taxon>Micrococcaceae</taxon>
        <taxon>Renibacterium</taxon>
    </lineage>
</organism>
<dbReference type="PANTHER" id="PTHR43685:SF5">
    <property type="entry name" value="GLYCOSYLTRANSFERASE EPSE-RELATED"/>
    <property type="match status" value="1"/>
</dbReference>
<dbReference type="EC" id="2.-.-.-" evidence="6"/>
<sequence length="597" mass="65945">MTAEFPVRVVAVLVSYNRRELLGKAIEALCAGERTPDALVVVDNGSTDGAADDLRALKLPFDYELVALESNTGGAGGFAVGMAHALANHNPELVWIMDDDTEPHQDTLSEAVKLWSAYPSNAKPALIASRVLWTDGRDHPMNTPRTKVGARPAEMDRARRNSARPVRSASFVSLFIDAQAIRDNGLPIIDYFLWNDDFEFSTRLARRRFALASETSAVSHHTKVFDSNTVDVGERFFFEVRNKIWLFTRSPALSGREKLLYGASSLRRWTLMIGRSSSRSVVLKAGLRGLSEGLRKAPRSNEQALQGIHQLPDWKLGGQAQSSSNEDFSVLLPVYAGDDAELFRRAVESVSSAQSRLPQEVVIVRDGPVPAAIESFLLECEQKPDGLVRVVRLPQSVGLAGALDVGLLECRNDIVARMDADDISLPQRFERQVQYLEAGYDIVGSAIEEIGDDDSQPLAYRPVVTDQAALAANSGFRSPFHHPSVVYRKSAVLAVGGYGDMHLIEDFWLWMRLLHSSSKAVNLPEALVRYRVSAGAYQRRGGLKLLKAEFALQGRMICSGYISPLQWLRNVLIRCGYRLIPTGIRCTGYRAAFTKNS</sequence>
<feature type="domain" description="Glycosyltransferase 2-like" evidence="5">
    <location>
        <begin position="12"/>
        <end position="121"/>
    </location>
</feature>
<dbReference type="InterPro" id="IPR029044">
    <property type="entry name" value="Nucleotide-diphossugar_trans"/>
</dbReference>
<dbReference type="RefSeq" id="WP_012244853.1">
    <property type="nucleotide sequence ID" value="NC_010168.1"/>
</dbReference>
<dbReference type="Gene3D" id="3.90.550.60">
    <property type="match status" value="1"/>
</dbReference>
<keyword evidence="2" id="KW-0328">Glycosyltransferase</keyword>
<protein>
    <submittedName>
        <fullName evidence="6">Glycosyl transferase family 2</fullName>
        <ecNumber evidence="6">2.-.-.-</ecNumber>
    </submittedName>
</protein>
<dbReference type="eggNOG" id="COG1215">
    <property type="taxonomic scope" value="Bacteria"/>
</dbReference>